<accession>A0ABD5R922</accession>
<dbReference type="SUPFAM" id="SSF69118">
    <property type="entry name" value="AhpD-like"/>
    <property type="match status" value="1"/>
</dbReference>
<dbReference type="EMBL" id="JBHSKX010000001">
    <property type="protein sequence ID" value="MFC5366469.1"/>
    <property type="molecule type" value="Genomic_DNA"/>
</dbReference>
<keyword evidence="3" id="KW-0575">Peroxidase</keyword>
<evidence type="ECO:0000256" key="1">
    <source>
        <dbReference type="SAM" id="MobiDB-lite"/>
    </source>
</evidence>
<dbReference type="InterPro" id="IPR010195">
    <property type="entry name" value="Uncharacterised_peroxidase-rel"/>
</dbReference>
<dbReference type="NCBIfam" id="TIGR01926">
    <property type="entry name" value="peroxid_rel"/>
    <property type="match status" value="1"/>
</dbReference>
<reference evidence="3 4" key="1">
    <citation type="journal article" date="2019" name="Int. J. Syst. Evol. Microbiol.">
        <title>The Global Catalogue of Microorganisms (GCM) 10K type strain sequencing project: providing services to taxonomists for standard genome sequencing and annotation.</title>
        <authorList>
            <consortium name="The Broad Institute Genomics Platform"/>
            <consortium name="The Broad Institute Genome Sequencing Center for Infectious Disease"/>
            <person name="Wu L."/>
            <person name="Ma J."/>
        </authorList>
    </citation>
    <scope>NUCLEOTIDE SEQUENCE [LARGE SCALE GENOMIC DNA]</scope>
    <source>
        <strain evidence="3 4">CGMCC 1.12237</strain>
    </source>
</reference>
<organism evidence="3 4">
    <name type="scientific">Salinirubrum litoreum</name>
    <dbReference type="NCBI Taxonomy" id="1126234"/>
    <lineage>
        <taxon>Archaea</taxon>
        <taxon>Methanobacteriati</taxon>
        <taxon>Methanobacteriota</taxon>
        <taxon>Stenosarchaea group</taxon>
        <taxon>Halobacteria</taxon>
        <taxon>Halobacteriales</taxon>
        <taxon>Haloferacaceae</taxon>
        <taxon>Salinirubrum</taxon>
    </lineage>
</organism>
<dbReference type="Proteomes" id="UP001596201">
    <property type="component" value="Unassembled WGS sequence"/>
</dbReference>
<feature type="domain" description="Carboxymuconolactone decarboxylase-like" evidence="2">
    <location>
        <begin position="65"/>
        <end position="119"/>
    </location>
</feature>
<evidence type="ECO:0000313" key="3">
    <source>
        <dbReference type="EMBL" id="MFC5366469.1"/>
    </source>
</evidence>
<gene>
    <name evidence="3" type="ORF">ACFPJ5_05915</name>
</gene>
<dbReference type="Gene3D" id="1.20.5.810">
    <property type="entry name" value="AhpD-like"/>
    <property type="match status" value="1"/>
</dbReference>
<dbReference type="NCBIfam" id="TIGR00778">
    <property type="entry name" value="ahpD_dom"/>
    <property type="match status" value="1"/>
</dbReference>
<sequence>MPADDSDSRTPDDDSDSPTLDDDAMRNFPVPDFEDLPDDLQARIAEETDRAGFTPNVFAGFAYKPSHFRAFFDYHDALVDDTALDREEVEMIVVAVSGVNHCYYCNVAHGALARIYAKSPKLADQLVANYRTADVSERRKTMLDVAVKLTESPAEVTEADLDRLADAGYSEEAMWDIASVTAFFNLSNRMAMFADMRPNDEFHTMGR</sequence>
<dbReference type="Pfam" id="PF02627">
    <property type="entry name" value="CMD"/>
    <property type="match status" value="1"/>
</dbReference>
<keyword evidence="4" id="KW-1185">Reference proteome</keyword>
<comment type="caution">
    <text evidence="3">The sequence shown here is derived from an EMBL/GenBank/DDBJ whole genome shotgun (WGS) entry which is preliminary data.</text>
</comment>
<dbReference type="InterPro" id="IPR029032">
    <property type="entry name" value="AhpD-like"/>
</dbReference>
<dbReference type="InterPro" id="IPR004675">
    <property type="entry name" value="AhpD_core"/>
</dbReference>
<name>A0ABD5R922_9EURY</name>
<evidence type="ECO:0000313" key="4">
    <source>
        <dbReference type="Proteomes" id="UP001596201"/>
    </source>
</evidence>
<dbReference type="GO" id="GO:0004601">
    <property type="term" value="F:peroxidase activity"/>
    <property type="evidence" value="ECO:0007669"/>
    <property type="project" value="UniProtKB-KW"/>
</dbReference>
<keyword evidence="3" id="KW-0560">Oxidoreductase</keyword>
<feature type="region of interest" description="Disordered" evidence="1">
    <location>
        <begin position="1"/>
        <end position="35"/>
    </location>
</feature>
<dbReference type="PANTHER" id="PTHR35446">
    <property type="entry name" value="SI:CH211-175M2.5"/>
    <property type="match status" value="1"/>
</dbReference>
<dbReference type="AlphaFoldDB" id="A0ABD5R922"/>
<dbReference type="RefSeq" id="WP_303645193.1">
    <property type="nucleotide sequence ID" value="NZ_JAJCVJ010000001.1"/>
</dbReference>
<feature type="compositionally biased region" description="Basic and acidic residues" evidence="1">
    <location>
        <begin position="1"/>
        <end position="12"/>
    </location>
</feature>
<dbReference type="InterPro" id="IPR003779">
    <property type="entry name" value="CMD-like"/>
</dbReference>
<feature type="compositionally biased region" description="Acidic residues" evidence="1">
    <location>
        <begin position="13"/>
        <end position="22"/>
    </location>
</feature>
<dbReference type="Gene3D" id="1.20.1290.10">
    <property type="entry name" value="AhpD-like"/>
    <property type="match status" value="1"/>
</dbReference>
<evidence type="ECO:0000259" key="2">
    <source>
        <dbReference type="Pfam" id="PF02627"/>
    </source>
</evidence>
<protein>
    <submittedName>
        <fullName evidence="3">Peroxidase-related enzyme</fullName>
    </submittedName>
</protein>
<proteinExistence type="predicted"/>
<dbReference type="PANTHER" id="PTHR35446:SF2">
    <property type="entry name" value="CARBOXYMUCONOLACTONE DECARBOXYLASE-LIKE DOMAIN-CONTAINING PROTEIN"/>
    <property type="match status" value="1"/>
</dbReference>